<dbReference type="InterPro" id="IPR056507">
    <property type="entry name" value="wHTH-HSP90_Na-assoc"/>
</dbReference>
<sequence length="2214" mass="237608">MLDGGHDTTDSADRWDFFVSYTQADRAWAEWIAWQLEADGYRVLLQAWDMVAGTNWAHAMQNGIKDSTRTLAVLSTAYLDSAYGTQEWQAAVAADPDSARRRLIPVRVADCARPGLLGQVVSFDLFGLPEGRARGELMARVREAIAGRAKPVSEPLFPGVSAAASRLRVVPTSAVSPAFPGTGTGAGNRMPAAPERPAEFQALLIGIPSYEDDRLPGLPWLSGMLDTVAEKLESVGYRTEIHDRSRMGAGAVKAAVHSFLRGAAPGSTLLLLLAGHAVHRAGDGAAASRDYLVPADATVGYQPFWDLCVPVDWSGPLARTAAARVLVLVDGDTGFDDDVHALVTDRGWGTGHLDPATGVDVAYLYRGPTAAGAGAHHEPPAPAMPPTDPAARRSLTRALVEVLSAGPRPGTLGELHAALDRAMSPPAEQPPACAATRPRGMPDQPRLPRQRPAGGAREEGPGYENDHCLLRPVSSCDPLRFRPFPTAPGGDGVKAPEHPWVAAADQHRAWERAPDDPVTTSLRAATCVLVGRLGRAYGEAAAVLAEDPWHDPDLARRMARRVEFLVGKLPAGPEELSAAEVALLVAGPYLHQTVWTALVAQATVTHPGSADVLSGRADRAEFDAFTHTHPRLTRRIERARLSGDQTSAASVTWWLAHKFCESTVTARWEAVLREVLPGPTADGAQETLAAEVFRPERIAEILTCLRAAPTFLNQSGRAGALRDLVTVAPATSEESPLRERLVAYLLAVGQKMALEIAALPPVLVEHLGVADAVDLAEVRSALRRAEWQGRGRSTRALSVECRHPALQIALERHAASLDALLAEAHRVTAEIPALAGLPTHATADGVHAAEIDGHPVYASAGAQFRLAEDRVQELLMGEQLYENRALAVRELYQNALDACRYRRARTQYLERTTGRPSGWTGRIDFRQGFEPDGTPFIECRDNGIGMGYREISDVFAEAGTRTVDLPEAVEEMGRWAACDPPVEFYPNSRFGVGVLSYFMIADEIRVETCRLGPDGRPGELLRVTIAGPGNLFRIEPLGPGRDSGTSVRLYLSRDPERPPISCVDILRRILWVAEFETHAAEGAALEHWPAGQLAPSAPVGRTDPPYDELRRLTTQIVSAGRGVWWCNGVGAILADGLWVGEAVFGVVLDLTGALVPELSVDRNKIRKLLDEPAVDALLTAAIPALRTSVVLEVTVDWLIAFGYSFPLAADAVLEAMAADGESWDGVGGVRVPVARTGLIAIDSGLGPVAGRTDRPAARSGTSFLQSAHMPDASFFVRMADWASAEDHFPAARSGLDDSSRVVPSDFEILTMVVLSWRWMVPVRFRAFVGFTAGRLRCPPRVVGRRMRRLGYQVPSLNGVEVAEITELDRALLSTRLDGGTALQMWDSRNDVIAPGHVIAAAGRLLMSWGQIVDRLRTLGLVVWPQPVDLAGVAPMDLVQLSEGLDGRYPWLSAGRVSLAHIFRSALHTESGFAEVCARLRRFGYRTPRIDVGSQRGSGKQDAFIVSRDSAGALGTVPIPTSYLTGLRSENPGGRDAAVARLRELGFPVARSLRLPNDSRAGIVDRIQGINELHPLWTTGAPVDRAHLLLVANATKMSFPALVALLGMEGYTTAHVPEPRASRVARISEINSLLLADISRVGRCEIRHLLNMAGATGLPVGASLALLAEVGVATPDIGDLEITNDDGIILSRSLDGAADLAREDDFVPAAQVRAAATRLRREPEDVARRLRQLGLATADPAGWAASPVRPEDIAQLARDFDDHLAFLPDGSVAAAHVMRVAARTGEAPRTIASRLHELGFDVDFVAERELTADEECAVVDLLDVTDEPGFGHGWAGLSRASILATSYRDSIRRRSSGPTASRACQPEQMAAWVGTLGEGLDGYVGARFPEDLGFDDVDLLSWALDGEPPWLADDAISLGHVLAAAGITGRSPHEIAGRLRHLGFTLADLPGRTPDDVDSVDVILLSRFLDGDAPRLTDHQVPLAHIYHAACVLSCDVAEIRERLDRLGLEAPGDAAELSPQTRALATVAFHRTDTAALGVNRLSPAQTLGVAQFIGRDPRSVCESFAGLGLSAPEADEMPALPVTALTAQDAILLSACLDGRGPWLGRRPASLAHVIAAAGYLRWSPRRVVDRLAELGCAGPMLVDTALDAFVDGMDRQLALLLTNTSGAYVDRPVSRAEVLAASFRFRWSPARIAERMIELGFDVPCAASLISG</sequence>
<name>A0A0S4QYP5_9ACTN</name>
<feature type="region of interest" description="Disordered" evidence="1">
    <location>
        <begin position="423"/>
        <end position="466"/>
    </location>
</feature>
<dbReference type="InterPro" id="IPR020575">
    <property type="entry name" value="Hsp90_N"/>
</dbReference>
<evidence type="ECO:0000256" key="1">
    <source>
        <dbReference type="SAM" id="MobiDB-lite"/>
    </source>
</evidence>
<feature type="region of interest" description="Disordered" evidence="1">
    <location>
        <begin position="371"/>
        <end position="390"/>
    </location>
</feature>
<dbReference type="Proteomes" id="UP000198802">
    <property type="component" value="Unassembled WGS sequence"/>
</dbReference>
<dbReference type="Pfam" id="PF13676">
    <property type="entry name" value="TIR_2"/>
    <property type="match status" value="1"/>
</dbReference>
<dbReference type="PRINTS" id="PR00775">
    <property type="entry name" value="HEATSHOCK90"/>
</dbReference>
<evidence type="ECO:0000313" key="4">
    <source>
        <dbReference type="Proteomes" id="UP000198802"/>
    </source>
</evidence>
<feature type="domain" description="TIR" evidence="2">
    <location>
        <begin position="13"/>
        <end position="145"/>
    </location>
</feature>
<dbReference type="EMBL" id="FAOZ01000044">
    <property type="protein sequence ID" value="CUU60663.1"/>
    <property type="molecule type" value="Genomic_DNA"/>
</dbReference>
<feature type="compositionally biased region" description="Basic and acidic residues" evidence="1">
    <location>
        <begin position="456"/>
        <end position="466"/>
    </location>
</feature>
<dbReference type="RefSeq" id="WP_091285885.1">
    <property type="nucleotide sequence ID" value="NZ_FAOZ01000044.1"/>
</dbReference>
<dbReference type="SUPFAM" id="SSF55874">
    <property type="entry name" value="ATPase domain of HSP90 chaperone/DNA topoisomerase II/histidine kinase"/>
    <property type="match status" value="1"/>
</dbReference>
<evidence type="ECO:0000313" key="3">
    <source>
        <dbReference type="EMBL" id="CUU60663.1"/>
    </source>
</evidence>
<organism evidence="3 4">
    <name type="scientific">Parafrankia irregularis</name>
    <dbReference type="NCBI Taxonomy" id="795642"/>
    <lineage>
        <taxon>Bacteria</taxon>
        <taxon>Bacillati</taxon>
        <taxon>Actinomycetota</taxon>
        <taxon>Actinomycetes</taxon>
        <taxon>Frankiales</taxon>
        <taxon>Frankiaceae</taxon>
        <taxon>Parafrankia</taxon>
    </lineage>
</organism>
<dbReference type="Pfam" id="PF24401">
    <property type="entry name" value="iHD-CE"/>
    <property type="match status" value="1"/>
</dbReference>
<dbReference type="InterPro" id="IPR036890">
    <property type="entry name" value="HATPase_C_sf"/>
</dbReference>
<dbReference type="Pfam" id="PF24410">
    <property type="entry name" value="wHTH-HSP90_Na-assoc"/>
    <property type="match status" value="8"/>
</dbReference>
<dbReference type="InterPro" id="IPR035897">
    <property type="entry name" value="Toll_tir_struct_dom_sf"/>
</dbReference>
<dbReference type="SUPFAM" id="SSF52200">
    <property type="entry name" value="Toll/Interleukin receptor TIR domain"/>
    <property type="match status" value="1"/>
</dbReference>
<proteinExistence type="predicted"/>
<reference evidence="4" key="1">
    <citation type="submission" date="2015-11" db="EMBL/GenBank/DDBJ databases">
        <authorList>
            <person name="Varghese N."/>
        </authorList>
    </citation>
    <scope>NUCLEOTIDE SEQUENCE [LARGE SCALE GENOMIC DNA]</scope>
    <source>
        <strain evidence="4">DSM 45899</strain>
    </source>
</reference>
<dbReference type="PROSITE" id="PS50104">
    <property type="entry name" value="TIR"/>
    <property type="match status" value="1"/>
</dbReference>
<dbReference type="InterPro" id="IPR000157">
    <property type="entry name" value="TIR_dom"/>
</dbReference>
<dbReference type="Gene3D" id="3.40.50.10140">
    <property type="entry name" value="Toll/interleukin-1 receptor homology (TIR) domain"/>
    <property type="match status" value="1"/>
</dbReference>
<protein>
    <submittedName>
        <fullName evidence="3">TIR domain-containing protein</fullName>
    </submittedName>
</protein>
<keyword evidence="4" id="KW-1185">Reference proteome</keyword>
<gene>
    <name evidence="3" type="ORF">Ga0074812_14424</name>
</gene>
<dbReference type="Gene3D" id="3.40.50.1460">
    <property type="match status" value="1"/>
</dbReference>
<dbReference type="SMART" id="SM00255">
    <property type="entry name" value="TIR"/>
    <property type="match status" value="1"/>
</dbReference>
<evidence type="ECO:0000259" key="2">
    <source>
        <dbReference type="PROSITE" id="PS50104"/>
    </source>
</evidence>
<dbReference type="InterPro" id="IPR056506">
    <property type="entry name" value="iHD-CE"/>
</dbReference>
<accession>A0A0S4QYP5</accession>
<dbReference type="GO" id="GO:0007165">
    <property type="term" value="P:signal transduction"/>
    <property type="evidence" value="ECO:0007669"/>
    <property type="project" value="InterPro"/>
</dbReference>
<dbReference type="Gene3D" id="3.30.565.10">
    <property type="entry name" value="Histidine kinase-like ATPase, C-terminal domain"/>
    <property type="match status" value="1"/>
</dbReference>